<dbReference type="InterPro" id="IPR015424">
    <property type="entry name" value="PyrdxlP-dep_Trfase"/>
</dbReference>
<dbReference type="InterPro" id="IPR004839">
    <property type="entry name" value="Aminotransferase_I/II_large"/>
</dbReference>
<sequence>MSKIKKSNLFGLSGSVKDQLAQKMLEKRLKKVTEAKMQNGDVLRTRKSLQSNSKIPDEFCRFDMFPGYQQIRILEAGGKQLGVPSPFFKEHEGVAGNTTTINGHEYINFASYNYLDLCGHPEVSEAAKQAIDKYGTSASASRPVAGERPIQRELEIALAKKYEVDDCIVFVSGHATNVTTIGYLFGPKDLILHDSLIHNSVVQGGQLSGATRLPFPHNDWQALDELLFQQRRNYERVLIVIEGIYSMDGDYPDLKRFIEIKKRHKAFLMVDEAHSLGVLGEKGHGLQEQEGVDGHEVDLWMGTLSKTLASCGGYIAGEKALVEHLKYSAPGFLYSVGISPPLAASAITALKILDREPERVESLKARGQQFLKLAKEKGLNVGSSAGLSVIPIITGSSATAGRLANACFERGINVQPIFYPAVQEGMARLRFFICSSHTEEQIEQTIDILVEEMGKF</sequence>
<organism evidence="4 5">
    <name type="scientific">Cocleimonas flava</name>
    <dbReference type="NCBI Taxonomy" id="634765"/>
    <lineage>
        <taxon>Bacteria</taxon>
        <taxon>Pseudomonadati</taxon>
        <taxon>Pseudomonadota</taxon>
        <taxon>Gammaproteobacteria</taxon>
        <taxon>Thiotrichales</taxon>
        <taxon>Thiotrichaceae</taxon>
        <taxon>Cocleimonas</taxon>
    </lineage>
</organism>
<dbReference type="Gene3D" id="3.90.1150.10">
    <property type="entry name" value="Aspartate Aminotransferase, domain 1"/>
    <property type="match status" value="1"/>
</dbReference>
<keyword evidence="2" id="KW-0808">Transferase</keyword>
<dbReference type="GO" id="GO:0030170">
    <property type="term" value="F:pyridoxal phosphate binding"/>
    <property type="evidence" value="ECO:0007669"/>
    <property type="project" value="InterPro"/>
</dbReference>
<dbReference type="OrthoDB" id="9807157at2"/>
<keyword evidence="5" id="KW-1185">Reference proteome</keyword>
<evidence type="ECO:0000313" key="5">
    <source>
        <dbReference type="Proteomes" id="UP000294887"/>
    </source>
</evidence>
<dbReference type="InterPro" id="IPR015422">
    <property type="entry name" value="PyrdxlP-dep_Trfase_small"/>
</dbReference>
<name>A0A4R1ETZ2_9GAMM</name>
<dbReference type="SUPFAM" id="SSF53383">
    <property type="entry name" value="PLP-dependent transferases"/>
    <property type="match status" value="1"/>
</dbReference>
<dbReference type="PANTHER" id="PTHR13693">
    <property type="entry name" value="CLASS II AMINOTRANSFERASE/8-AMINO-7-OXONONANOATE SYNTHASE"/>
    <property type="match status" value="1"/>
</dbReference>
<dbReference type="PANTHER" id="PTHR13693:SF3">
    <property type="entry name" value="LD36009P"/>
    <property type="match status" value="1"/>
</dbReference>
<evidence type="ECO:0000259" key="3">
    <source>
        <dbReference type="Pfam" id="PF00155"/>
    </source>
</evidence>
<evidence type="ECO:0000313" key="4">
    <source>
        <dbReference type="EMBL" id="TCJ84703.1"/>
    </source>
</evidence>
<dbReference type="InterPro" id="IPR050087">
    <property type="entry name" value="AON_synthase_class-II"/>
</dbReference>
<dbReference type="RefSeq" id="WP_131906442.1">
    <property type="nucleotide sequence ID" value="NZ_BAAAFU010000006.1"/>
</dbReference>
<gene>
    <name evidence="4" type="ORF">EV695_2663</name>
</gene>
<dbReference type="GO" id="GO:0016740">
    <property type="term" value="F:transferase activity"/>
    <property type="evidence" value="ECO:0007669"/>
    <property type="project" value="UniProtKB-KW"/>
</dbReference>
<dbReference type="AlphaFoldDB" id="A0A4R1ETZ2"/>
<proteinExistence type="predicted"/>
<dbReference type="Gene3D" id="3.40.640.10">
    <property type="entry name" value="Type I PLP-dependent aspartate aminotransferase-like (Major domain)"/>
    <property type="match status" value="1"/>
</dbReference>
<evidence type="ECO:0000256" key="1">
    <source>
        <dbReference type="ARBA" id="ARBA00001933"/>
    </source>
</evidence>
<protein>
    <submittedName>
        <fullName evidence="4">8-amino-7-oxononanoate synthase</fullName>
    </submittedName>
</protein>
<dbReference type="Proteomes" id="UP000294887">
    <property type="component" value="Unassembled WGS sequence"/>
</dbReference>
<comment type="cofactor">
    <cofactor evidence="1">
        <name>pyridoxal 5'-phosphate</name>
        <dbReference type="ChEBI" id="CHEBI:597326"/>
    </cofactor>
</comment>
<dbReference type="EMBL" id="SMFQ01000004">
    <property type="protein sequence ID" value="TCJ84703.1"/>
    <property type="molecule type" value="Genomic_DNA"/>
</dbReference>
<evidence type="ECO:0000256" key="2">
    <source>
        <dbReference type="ARBA" id="ARBA00022679"/>
    </source>
</evidence>
<dbReference type="InterPro" id="IPR015421">
    <property type="entry name" value="PyrdxlP-dep_Trfase_major"/>
</dbReference>
<dbReference type="Pfam" id="PF00155">
    <property type="entry name" value="Aminotran_1_2"/>
    <property type="match status" value="1"/>
</dbReference>
<reference evidence="4 5" key="1">
    <citation type="submission" date="2019-03" db="EMBL/GenBank/DDBJ databases">
        <title>Genomic Encyclopedia of Type Strains, Phase IV (KMG-IV): sequencing the most valuable type-strain genomes for metagenomic binning, comparative biology and taxonomic classification.</title>
        <authorList>
            <person name="Goeker M."/>
        </authorList>
    </citation>
    <scope>NUCLEOTIDE SEQUENCE [LARGE SCALE GENOMIC DNA]</scope>
    <source>
        <strain evidence="4 5">DSM 24830</strain>
    </source>
</reference>
<accession>A0A4R1ETZ2</accession>
<dbReference type="CDD" id="cd06454">
    <property type="entry name" value="KBL_like"/>
    <property type="match status" value="1"/>
</dbReference>
<feature type="domain" description="Aminotransferase class I/classII large" evidence="3">
    <location>
        <begin position="105"/>
        <end position="447"/>
    </location>
</feature>
<comment type="caution">
    <text evidence="4">The sequence shown here is derived from an EMBL/GenBank/DDBJ whole genome shotgun (WGS) entry which is preliminary data.</text>
</comment>